<accession>A0A2G9C9A5</accession>
<name>A0A2G9C9A5_9BURK</name>
<proteinExistence type="predicted"/>
<feature type="domain" description="IrrE N-terminal-like" evidence="1">
    <location>
        <begin position="68"/>
        <end position="177"/>
    </location>
</feature>
<dbReference type="InterPro" id="IPR052345">
    <property type="entry name" value="Rad_response_metalloprotease"/>
</dbReference>
<comment type="caution">
    <text evidence="2">The sequence shown here is derived from an EMBL/GenBank/DDBJ whole genome shotgun (WGS) entry which is preliminary data.</text>
</comment>
<keyword evidence="3" id="KW-1185">Reference proteome</keyword>
<evidence type="ECO:0000313" key="3">
    <source>
        <dbReference type="Proteomes" id="UP000231501"/>
    </source>
</evidence>
<protein>
    <recommendedName>
        <fullName evidence="1">IrrE N-terminal-like domain-containing protein</fullName>
    </recommendedName>
</protein>
<dbReference type="Pfam" id="PF06114">
    <property type="entry name" value="Peptidase_M78"/>
    <property type="match status" value="1"/>
</dbReference>
<dbReference type="InterPro" id="IPR010359">
    <property type="entry name" value="IrrE_HExxH"/>
</dbReference>
<dbReference type="Proteomes" id="UP000231501">
    <property type="component" value="Unassembled WGS sequence"/>
</dbReference>
<organism evidence="2 3">
    <name type="scientific">Roseateles chitinivorans</name>
    <dbReference type="NCBI Taxonomy" id="2917965"/>
    <lineage>
        <taxon>Bacteria</taxon>
        <taxon>Pseudomonadati</taxon>
        <taxon>Pseudomonadota</taxon>
        <taxon>Betaproteobacteria</taxon>
        <taxon>Burkholderiales</taxon>
        <taxon>Sphaerotilaceae</taxon>
        <taxon>Roseateles</taxon>
    </lineage>
</organism>
<dbReference type="OrthoDB" id="9153529at2"/>
<dbReference type="EMBL" id="PEOG01000043">
    <property type="protein sequence ID" value="PIM52214.1"/>
    <property type="molecule type" value="Genomic_DNA"/>
</dbReference>
<dbReference type="PANTHER" id="PTHR43236:SF1">
    <property type="entry name" value="BLL7220 PROTEIN"/>
    <property type="match status" value="1"/>
</dbReference>
<evidence type="ECO:0000259" key="1">
    <source>
        <dbReference type="Pfam" id="PF06114"/>
    </source>
</evidence>
<dbReference type="RefSeq" id="WP_099862601.1">
    <property type="nucleotide sequence ID" value="NZ_PEOG01000043.1"/>
</dbReference>
<dbReference type="PANTHER" id="PTHR43236">
    <property type="entry name" value="ANTITOXIN HIGA1"/>
    <property type="match status" value="1"/>
</dbReference>
<dbReference type="Gene3D" id="1.10.10.2910">
    <property type="match status" value="1"/>
</dbReference>
<evidence type="ECO:0000313" key="2">
    <source>
        <dbReference type="EMBL" id="PIM52214.1"/>
    </source>
</evidence>
<sequence length="187" mass="20854">MSAAPFPKSRFSDALPPEEAAARHRLIGTIADELRKAHWNPATLPINAQRLAEGAGVEVRDRGGAQEPLYPYRGRLLYLDDRPVIEINLGEEALRRRIVLAHALGHHLLGHGPVPPETLTTLSTCCPQRIEQEAHHFALDLLMPEVAIYRLMDHGMLSARKLAQKFQVPEASLHERMQALDRGSGYL</sequence>
<dbReference type="AlphaFoldDB" id="A0A2G9C9A5"/>
<reference evidence="2 3" key="1">
    <citation type="submission" date="2017-11" db="EMBL/GenBank/DDBJ databases">
        <title>Draft genome sequence of Mitsuaria sp. HWN-4.</title>
        <authorList>
            <person name="Gundlapally S.R."/>
        </authorList>
    </citation>
    <scope>NUCLEOTIDE SEQUENCE [LARGE SCALE GENOMIC DNA]</scope>
    <source>
        <strain evidence="2 3">HWN-4</strain>
    </source>
</reference>
<gene>
    <name evidence="2" type="ORF">CS062_15960</name>
</gene>